<accession>A0A2K9NPV3</accession>
<reference evidence="1 2" key="1">
    <citation type="submission" date="2018-01" db="EMBL/GenBank/DDBJ databases">
        <title>Complete genome sequence of Bacteriovorax stolpii DSM12778.</title>
        <authorList>
            <person name="Tang B."/>
            <person name="Chang J."/>
        </authorList>
    </citation>
    <scope>NUCLEOTIDE SEQUENCE [LARGE SCALE GENOMIC DNA]</scope>
    <source>
        <strain evidence="1 2">DSM 12778</strain>
    </source>
</reference>
<dbReference type="AlphaFoldDB" id="A0A2K9NPV3"/>
<dbReference type="KEGG" id="bsto:C0V70_05370"/>
<dbReference type="Proteomes" id="UP000235584">
    <property type="component" value="Chromosome"/>
</dbReference>
<sequence>MIIKEYVENLYQATGLLSSFERRKGLVIEMQNLENQTIHCFTCPGTCCTSQANSMQITPIEALEILTSLNIDTLSKEEINDLKKRMQDNIQSYRLNVEIYTGKKHSQDLRKTYTCPFFMNGSKGCGLSRASKPYGCLGFNPRVSDDNGKSCTSNISLLSERDDHFLEKENLANQKIRDELKIYWGKLTIPQALLDILNKLYA</sequence>
<gene>
    <name evidence="1" type="ORF">C0V70_05370</name>
</gene>
<name>A0A2K9NPV3_BACTC</name>
<evidence type="ECO:0000313" key="2">
    <source>
        <dbReference type="Proteomes" id="UP000235584"/>
    </source>
</evidence>
<dbReference type="EMBL" id="CP025704">
    <property type="protein sequence ID" value="AUN97550.1"/>
    <property type="molecule type" value="Genomic_DNA"/>
</dbReference>
<keyword evidence="2" id="KW-1185">Reference proteome</keyword>
<organism evidence="1 2">
    <name type="scientific">Bacteriovorax stolpii</name>
    <name type="common">Bdellovibrio stolpii</name>
    <dbReference type="NCBI Taxonomy" id="960"/>
    <lineage>
        <taxon>Bacteria</taxon>
        <taxon>Pseudomonadati</taxon>
        <taxon>Bdellovibrionota</taxon>
        <taxon>Bacteriovoracia</taxon>
        <taxon>Bacteriovoracales</taxon>
        <taxon>Bacteriovoracaceae</taxon>
        <taxon>Bacteriovorax</taxon>
    </lineage>
</organism>
<proteinExistence type="predicted"/>
<evidence type="ECO:0000313" key="1">
    <source>
        <dbReference type="EMBL" id="AUN97550.1"/>
    </source>
</evidence>
<dbReference type="RefSeq" id="WP_102242845.1">
    <property type="nucleotide sequence ID" value="NZ_CP025704.1"/>
</dbReference>
<protein>
    <submittedName>
        <fullName evidence="1">Uncharacterized protein</fullName>
    </submittedName>
</protein>